<accession>A0A502G1D0</accession>
<comment type="caution">
    <text evidence="4">The sequence shown here is derived from an EMBL/GenBank/DDBJ whole genome shotgun (WGS) entry which is preliminary data.</text>
</comment>
<dbReference type="AlphaFoldDB" id="A0A502G1D0"/>
<feature type="region of interest" description="Disordered" evidence="1">
    <location>
        <begin position="386"/>
        <end position="405"/>
    </location>
</feature>
<dbReference type="Pfam" id="PF09557">
    <property type="entry name" value="DUF2382"/>
    <property type="match status" value="1"/>
</dbReference>
<dbReference type="CDD" id="cd12108">
    <property type="entry name" value="Hr-like"/>
    <property type="match status" value="1"/>
</dbReference>
<evidence type="ECO:0000259" key="3">
    <source>
        <dbReference type="Pfam" id="PF09557"/>
    </source>
</evidence>
<keyword evidence="5" id="KW-1185">Reference proteome</keyword>
<reference evidence="4 5" key="1">
    <citation type="journal article" date="2019" name="Environ. Microbiol.">
        <title>Species interactions and distinct microbial communities in high Arctic permafrost affected cryosols are associated with the CH4 and CO2 gas fluxes.</title>
        <authorList>
            <person name="Altshuler I."/>
            <person name="Hamel J."/>
            <person name="Turney S."/>
            <person name="Magnuson E."/>
            <person name="Levesque R."/>
            <person name="Greer C."/>
            <person name="Whyte L.G."/>
        </authorList>
    </citation>
    <scope>NUCLEOTIDE SEQUENCE [LARGE SCALE GENOMIC DNA]</scope>
    <source>
        <strain evidence="4 5">S9.3B</strain>
    </source>
</reference>
<dbReference type="Pfam" id="PF01814">
    <property type="entry name" value="Hemerythrin"/>
    <property type="match status" value="1"/>
</dbReference>
<dbReference type="Proteomes" id="UP000317078">
    <property type="component" value="Unassembled WGS sequence"/>
</dbReference>
<dbReference type="OrthoDB" id="8019734at2"/>
<feature type="compositionally biased region" description="Basic and acidic residues" evidence="1">
    <location>
        <begin position="145"/>
        <end position="191"/>
    </location>
</feature>
<evidence type="ECO:0000256" key="1">
    <source>
        <dbReference type="SAM" id="MobiDB-lite"/>
    </source>
</evidence>
<dbReference type="InterPro" id="IPR019060">
    <property type="entry name" value="DUF2382"/>
</dbReference>
<gene>
    <name evidence="4" type="ORF">EAH89_14300</name>
</gene>
<proteinExistence type="predicted"/>
<evidence type="ECO:0000313" key="5">
    <source>
        <dbReference type="Proteomes" id="UP000317078"/>
    </source>
</evidence>
<dbReference type="PANTHER" id="PTHR35585">
    <property type="entry name" value="HHE DOMAIN PROTEIN (AFU_ORTHOLOGUE AFUA_4G00730)"/>
    <property type="match status" value="1"/>
</dbReference>
<dbReference type="Gene3D" id="1.20.120.520">
    <property type="entry name" value="nmb1532 protein domain like"/>
    <property type="match status" value="1"/>
</dbReference>
<dbReference type="RefSeq" id="WP_140884268.1">
    <property type="nucleotide sequence ID" value="NZ_RCZP01000012.1"/>
</dbReference>
<feature type="region of interest" description="Disordered" evidence="1">
    <location>
        <begin position="145"/>
        <end position="194"/>
    </location>
</feature>
<feature type="region of interest" description="Disordered" evidence="1">
    <location>
        <begin position="222"/>
        <end position="241"/>
    </location>
</feature>
<dbReference type="PANTHER" id="PTHR35585:SF1">
    <property type="entry name" value="HHE DOMAIN PROTEIN (AFU_ORTHOLOGUE AFUA_4G00730)"/>
    <property type="match status" value="1"/>
</dbReference>
<evidence type="ECO:0000259" key="2">
    <source>
        <dbReference type="Pfam" id="PF01814"/>
    </source>
</evidence>
<organism evidence="4 5">
    <name type="scientific">Muricoccus nepalensis</name>
    <dbReference type="NCBI Taxonomy" id="1854500"/>
    <lineage>
        <taxon>Bacteria</taxon>
        <taxon>Pseudomonadati</taxon>
        <taxon>Pseudomonadota</taxon>
        <taxon>Alphaproteobacteria</taxon>
        <taxon>Acetobacterales</taxon>
        <taxon>Roseomonadaceae</taxon>
        <taxon>Muricoccus</taxon>
    </lineage>
</organism>
<feature type="domain" description="Hemerythrin-like" evidence="2">
    <location>
        <begin position="14"/>
        <end position="120"/>
    </location>
</feature>
<name>A0A502G1D0_9PROT</name>
<dbReference type="EMBL" id="RCZP01000012">
    <property type="protein sequence ID" value="TPG55727.1"/>
    <property type="molecule type" value="Genomic_DNA"/>
</dbReference>
<evidence type="ECO:0000313" key="4">
    <source>
        <dbReference type="EMBL" id="TPG55727.1"/>
    </source>
</evidence>
<sequence>MSLRTLMQEGSSKVNDLFAKLSDTSEGAVKTREKLFGELKAELELHASLEEEFLFPLLRKNPETRSLVVEAIADNKNLRARLTDLEALPKNGEAFLPLVTELQKAYRQHSRDEKKELLPAVQNALSAEQVQQVAAKMEAGIAEVEQARQDEAEERRAKARQEREQAELEAEAAERQQQERETAERRARETASRVASAAVMPLEVAADATGKVARLVAGTATAAEQAAPVPARTPSPAPARPSASAFSDMFLWPWAGAMQGLQQGRAAVPSGARAPTSQEEVIPLGEEVLEVTKRTENRGTARVRRYVVETEVEEQVTLQSERVVVERRRPVSDKITGEILSEMTVEVVETAEVPVVNKRARLREEIVVRTERTQQVETVRETVRRDEVEISQPGKRKAARERAST</sequence>
<feature type="domain" description="DUF2382" evidence="3">
    <location>
        <begin position="282"/>
        <end position="390"/>
    </location>
</feature>
<protein>
    <submittedName>
        <fullName evidence="4">DUF2382 domain-containing protein</fullName>
    </submittedName>
</protein>
<dbReference type="InterPro" id="IPR012312">
    <property type="entry name" value="Hemerythrin-like"/>
</dbReference>